<dbReference type="Proteomes" id="UP000029389">
    <property type="component" value="Unassembled WGS sequence"/>
</dbReference>
<organism evidence="1 3">
    <name type="scientific">Bacillus clarus</name>
    <dbReference type="NCBI Taxonomy" id="2338372"/>
    <lineage>
        <taxon>Bacteria</taxon>
        <taxon>Bacillati</taxon>
        <taxon>Bacillota</taxon>
        <taxon>Bacilli</taxon>
        <taxon>Bacillales</taxon>
        <taxon>Bacillaceae</taxon>
        <taxon>Bacillus</taxon>
        <taxon>Bacillus cereus group</taxon>
    </lineage>
</organism>
<keyword evidence="4" id="KW-1185">Reference proteome</keyword>
<evidence type="ECO:0000313" key="3">
    <source>
        <dbReference type="Proteomes" id="UP000029389"/>
    </source>
</evidence>
<gene>
    <name evidence="2" type="ORF">D0U04_12050</name>
    <name evidence="1" type="ORF">DJ93_4615</name>
</gene>
<comment type="caution">
    <text evidence="1">The sequence shown here is derived from an EMBL/GenBank/DDBJ whole genome shotgun (WGS) entry which is preliminary data.</text>
</comment>
<dbReference type="EMBL" id="QVOD01000012">
    <property type="protein sequence ID" value="RFT66644.1"/>
    <property type="molecule type" value="Genomic_DNA"/>
</dbReference>
<reference evidence="1 3" key="1">
    <citation type="submission" date="2014-04" db="EMBL/GenBank/DDBJ databases">
        <authorList>
            <person name="Bishop-Lilly K.A."/>
            <person name="Broomall S.M."/>
            <person name="Chain P.S."/>
            <person name="Chertkov O."/>
            <person name="Coyne S.R."/>
            <person name="Daligault H.E."/>
            <person name="Davenport K.W."/>
            <person name="Erkkila T."/>
            <person name="Frey K.G."/>
            <person name="Gibbons H.S."/>
            <person name="Gu W."/>
            <person name="Jaissle J."/>
            <person name="Johnson S.L."/>
            <person name="Koroleva G.I."/>
            <person name="Ladner J.T."/>
            <person name="Lo C.-C."/>
            <person name="Minogue T.D."/>
            <person name="Munk C."/>
            <person name="Palacios G.F."/>
            <person name="Redden C.L."/>
            <person name="Rosenzweig C.N."/>
            <person name="Scholz M.B."/>
            <person name="Teshima H."/>
            <person name="Xu Y."/>
        </authorList>
    </citation>
    <scope>NUCLEOTIDE SEQUENCE [LARGE SCALE GENOMIC DNA]</scope>
    <source>
        <strain evidence="1 3">BHP</strain>
    </source>
</reference>
<evidence type="ECO:0000313" key="2">
    <source>
        <dbReference type="EMBL" id="RFT66644.1"/>
    </source>
</evidence>
<dbReference type="Proteomes" id="UP000264294">
    <property type="component" value="Unassembled WGS sequence"/>
</dbReference>
<dbReference type="SUPFAM" id="SSF160631">
    <property type="entry name" value="SMI1/KNR4-like"/>
    <property type="match status" value="1"/>
</dbReference>
<dbReference type="EMBL" id="JMQC01000008">
    <property type="protein sequence ID" value="KFN02173.1"/>
    <property type="molecule type" value="Genomic_DNA"/>
</dbReference>
<name>A0A090YW33_9BACI</name>
<dbReference type="PATRIC" id="fig|1405.8.peg.4753"/>
<proteinExistence type="predicted"/>
<evidence type="ECO:0008006" key="5">
    <source>
        <dbReference type="Google" id="ProtNLM"/>
    </source>
</evidence>
<dbReference type="RefSeq" id="WP_000410660.1">
    <property type="nucleotide sequence ID" value="NZ_JMQC01000008.1"/>
</dbReference>
<sequence>MEKFYVDKDIYIYPESYQKLIELNLVDFDVWYLIESGQATRRYHDLKERYPRRSLIPFARRDDNDDIACFEIGKGNKVQLIHDFTSEGFEQRKEFGDFWEWVEFAMKEMIDYNRSEEIE</sequence>
<dbReference type="AlphaFoldDB" id="A0A090YW33"/>
<reference evidence="2 4" key="2">
    <citation type="submission" date="2018-08" db="EMBL/GenBank/DDBJ databases">
        <title>Bacillus clarus sp. nov. strain PS00077A.</title>
        <authorList>
            <person name="Mendez Acevedo M."/>
            <person name="Carroll L."/>
            <person name="Mukherjee M."/>
            <person name="Wiedmann M."/>
            <person name="Kovac J."/>
        </authorList>
    </citation>
    <scope>NUCLEOTIDE SEQUENCE [LARGE SCALE GENOMIC DNA]</scope>
    <source>
        <strain evidence="2 4">PS00077A</strain>
    </source>
</reference>
<dbReference type="InterPro" id="IPR037883">
    <property type="entry name" value="Knr4/Smi1-like_sf"/>
</dbReference>
<accession>A0A090YW33</accession>
<protein>
    <recommendedName>
        <fullName evidence="5">SMI1 / KNR4 family protein</fullName>
    </recommendedName>
</protein>
<evidence type="ECO:0000313" key="4">
    <source>
        <dbReference type="Proteomes" id="UP000264294"/>
    </source>
</evidence>
<evidence type="ECO:0000313" key="1">
    <source>
        <dbReference type="EMBL" id="KFN02173.1"/>
    </source>
</evidence>